<feature type="transmembrane region" description="Helical" evidence="2">
    <location>
        <begin position="49"/>
        <end position="70"/>
    </location>
</feature>
<dbReference type="CDD" id="cd03392">
    <property type="entry name" value="PAP2_like_2"/>
    <property type="match status" value="1"/>
</dbReference>
<dbReference type="InterPro" id="IPR032816">
    <property type="entry name" value="VTT_dom"/>
</dbReference>
<feature type="transmembrane region" description="Helical" evidence="2">
    <location>
        <begin position="137"/>
        <end position="158"/>
    </location>
</feature>
<feature type="domain" description="Phosphatidic acid phosphatase type 2/haloperoxidase" evidence="3">
    <location>
        <begin position="338"/>
        <end position="412"/>
    </location>
</feature>
<reference evidence="5" key="1">
    <citation type="submission" date="2021-03" db="EMBL/GenBank/DDBJ databases">
        <title>Antimicrobial resistance genes in bacteria isolated from Japanese honey, and their potential for conferring macrolide and lincosamide resistance in the American foulbrood pathogen Paenibacillus larvae.</title>
        <authorList>
            <person name="Okamoto M."/>
            <person name="Kumagai M."/>
            <person name="Kanamori H."/>
            <person name="Takamatsu D."/>
        </authorList>
    </citation>
    <scope>NUCLEOTIDE SEQUENCE</scope>
    <source>
        <strain evidence="5">J2TS6</strain>
    </source>
</reference>
<dbReference type="PANTHER" id="PTHR42709:SF9">
    <property type="entry name" value="ALKALINE PHOSPHATASE LIKE PROTEIN"/>
    <property type="match status" value="1"/>
</dbReference>
<feature type="transmembrane region" description="Helical" evidence="2">
    <location>
        <begin position="403"/>
        <end position="423"/>
    </location>
</feature>
<dbReference type="Pfam" id="PF01569">
    <property type="entry name" value="PAP2"/>
    <property type="match status" value="1"/>
</dbReference>
<evidence type="ECO:0000259" key="3">
    <source>
        <dbReference type="Pfam" id="PF01569"/>
    </source>
</evidence>
<evidence type="ECO:0000256" key="1">
    <source>
        <dbReference type="ARBA" id="ARBA00010792"/>
    </source>
</evidence>
<protein>
    <recommendedName>
        <fullName evidence="7">Phosphatase PAP2 family protein</fullName>
    </recommendedName>
</protein>
<dbReference type="RefSeq" id="WP_212957958.1">
    <property type="nucleotide sequence ID" value="NZ_BORQ01000004.1"/>
</dbReference>
<dbReference type="PANTHER" id="PTHR42709">
    <property type="entry name" value="ALKALINE PHOSPHATASE LIKE PROTEIN"/>
    <property type="match status" value="1"/>
</dbReference>
<comment type="similarity">
    <text evidence="1">Belongs to the DedA family.</text>
</comment>
<sequence length="434" mass="49108">MVSMTSWLEHYGYALIFTALFLEMLALPIPGEMMMSYTGLLVFEGKLNWLLSIVAASLGVSAGVTLSYWIGYRFGNTLVTKYGERIHLGEERLAKMTSWFEKYGNKLLFVVYFIPGVRHITGYFCGITRMPFRKYAVYALPGAVFWVSLFISLGRVLGPKWEMYHKTVNRYMVIFGILSAVLGALIYIYRKNKQRLLESILSLIKKGIRHFNSLGKVRFLVLVAFVVFVTCVSLMLGLIQDFLAQEFSQFDEIASYIILTLFGPEWRQPMEFFAVLGSDVLYASVILVTALWVLFKSRKKLLELSFFLWVLVGGELLDEGLRALFHRPGPVVFGHQWINTFPSEDTITAVTIYGFSAFLLLRHAGKSAVAIPVTLIVILACALIGTSRVYFGTQFPSDVVAGYVFGGVWISLNVLLLEILRMLQKNKKTGRKTE</sequence>
<evidence type="ECO:0000259" key="4">
    <source>
        <dbReference type="Pfam" id="PF09335"/>
    </source>
</evidence>
<feature type="transmembrane region" description="Helical" evidence="2">
    <location>
        <begin position="272"/>
        <end position="294"/>
    </location>
</feature>
<dbReference type="Proteomes" id="UP000679779">
    <property type="component" value="Unassembled WGS sequence"/>
</dbReference>
<dbReference type="InterPro" id="IPR000326">
    <property type="entry name" value="PAP2/HPO"/>
</dbReference>
<feature type="domain" description="VTT" evidence="4">
    <location>
        <begin position="29"/>
        <end position="155"/>
    </location>
</feature>
<feature type="transmembrane region" description="Helical" evidence="2">
    <location>
        <begin position="219"/>
        <end position="239"/>
    </location>
</feature>
<feature type="transmembrane region" description="Helical" evidence="2">
    <location>
        <begin position="12"/>
        <end position="29"/>
    </location>
</feature>
<proteinExistence type="inferred from homology"/>
<dbReference type="AlphaFoldDB" id="A0A920CD06"/>
<keyword evidence="2" id="KW-0472">Membrane</keyword>
<feature type="transmembrane region" description="Helical" evidence="2">
    <location>
        <begin position="170"/>
        <end position="189"/>
    </location>
</feature>
<dbReference type="SUPFAM" id="SSF48317">
    <property type="entry name" value="Acid phosphatase/Vanadium-dependent haloperoxidase"/>
    <property type="match status" value="1"/>
</dbReference>
<dbReference type="InterPro" id="IPR051311">
    <property type="entry name" value="DedA_domain"/>
</dbReference>
<dbReference type="Gene3D" id="1.20.144.10">
    <property type="entry name" value="Phosphatidic acid phosphatase type 2/haloperoxidase"/>
    <property type="match status" value="1"/>
</dbReference>
<gene>
    <name evidence="5" type="ORF">J2TS6_33880</name>
</gene>
<name>A0A920CD06_9BACL</name>
<dbReference type="InterPro" id="IPR036938">
    <property type="entry name" value="PAP2/HPO_sf"/>
</dbReference>
<evidence type="ECO:0000256" key="2">
    <source>
        <dbReference type="SAM" id="Phobius"/>
    </source>
</evidence>
<accession>A0A920CD06</accession>
<dbReference type="GO" id="GO:0005886">
    <property type="term" value="C:plasma membrane"/>
    <property type="evidence" value="ECO:0007669"/>
    <property type="project" value="TreeGrafter"/>
</dbReference>
<keyword evidence="2" id="KW-1133">Transmembrane helix</keyword>
<organism evidence="5 6">
    <name type="scientific">Paenibacillus albilobatus</name>
    <dbReference type="NCBI Taxonomy" id="2716884"/>
    <lineage>
        <taxon>Bacteria</taxon>
        <taxon>Bacillati</taxon>
        <taxon>Bacillota</taxon>
        <taxon>Bacilli</taxon>
        <taxon>Bacillales</taxon>
        <taxon>Paenibacillaceae</taxon>
        <taxon>Paenibacillus</taxon>
    </lineage>
</organism>
<comment type="caution">
    <text evidence="5">The sequence shown here is derived from an EMBL/GenBank/DDBJ whole genome shotgun (WGS) entry which is preliminary data.</text>
</comment>
<evidence type="ECO:0000313" key="5">
    <source>
        <dbReference type="EMBL" id="GIO32247.1"/>
    </source>
</evidence>
<keyword evidence="6" id="KW-1185">Reference proteome</keyword>
<feature type="transmembrane region" description="Helical" evidence="2">
    <location>
        <begin position="368"/>
        <end position="391"/>
    </location>
</feature>
<dbReference type="EMBL" id="BORQ01000004">
    <property type="protein sequence ID" value="GIO32247.1"/>
    <property type="molecule type" value="Genomic_DNA"/>
</dbReference>
<keyword evidence="2" id="KW-0812">Transmembrane</keyword>
<evidence type="ECO:0008006" key="7">
    <source>
        <dbReference type="Google" id="ProtNLM"/>
    </source>
</evidence>
<dbReference type="Pfam" id="PF09335">
    <property type="entry name" value="VTT_dom"/>
    <property type="match status" value="1"/>
</dbReference>
<evidence type="ECO:0000313" key="6">
    <source>
        <dbReference type="Proteomes" id="UP000679779"/>
    </source>
</evidence>